<evidence type="ECO:0000256" key="1">
    <source>
        <dbReference type="SAM" id="MobiDB-lite"/>
    </source>
</evidence>
<dbReference type="EMBL" id="VAUV01000025">
    <property type="protein sequence ID" value="TLD68441.1"/>
    <property type="molecule type" value="Genomic_DNA"/>
</dbReference>
<accession>A0A5R8K7Y6</accession>
<gene>
    <name evidence="2" type="ORF">FEM03_22830</name>
</gene>
<sequence length="284" mass="29036">MCIRIVYSAQPNQSDELILGMTDMRTKILPILLVVMLAATSAKAETIFGTILKVQGNVSTGTSVGGLAQVDVIEGARVGPGGLLVAGADGSAVMKLTPCSSLELGADASLSLDKLQLVRKAAGVTARAGEFTLSRGQVSFIMQGMQGRVSIPGGVLSISNAAVFSAAVSASGETTLTVFSGKVSVTNASGETFVVAAGEFASVSGASPSSAPQPAEGNSDAQSDLINLQQTIERADTLGLVCIDTLERIYGEFSALPPGVPPVEPRTPPVRRPPEGRPIVSPEQ</sequence>
<evidence type="ECO:0000313" key="2">
    <source>
        <dbReference type="EMBL" id="TLD68441.1"/>
    </source>
</evidence>
<proteinExistence type="predicted"/>
<keyword evidence="3" id="KW-1185">Reference proteome</keyword>
<feature type="region of interest" description="Disordered" evidence="1">
    <location>
        <begin position="255"/>
        <end position="284"/>
    </location>
</feature>
<comment type="caution">
    <text evidence="2">The sequence shown here is derived from an EMBL/GenBank/DDBJ whole genome shotgun (WGS) entry which is preliminary data.</text>
</comment>
<reference evidence="2 3" key="1">
    <citation type="submission" date="2019-05" db="EMBL/GenBank/DDBJ databases">
        <title>Verrucobacter flavum gen. nov., sp. nov. a new member of the family Verrucomicrobiaceae.</title>
        <authorList>
            <person name="Szuroczki S."/>
            <person name="Abbaszade G."/>
            <person name="Szabo A."/>
            <person name="Felfoldi T."/>
            <person name="Schumann P."/>
            <person name="Boka K."/>
            <person name="Keki Z."/>
            <person name="Toumi M."/>
            <person name="Toth E."/>
        </authorList>
    </citation>
    <scope>NUCLEOTIDE SEQUENCE [LARGE SCALE GENOMIC DNA]</scope>
    <source>
        <strain evidence="2 3">MG-N-17</strain>
    </source>
</reference>
<name>A0A5R8K7Y6_9BACT</name>
<dbReference type="AlphaFoldDB" id="A0A5R8K7Y6"/>
<feature type="compositionally biased region" description="Pro residues" evidence="1">
    <location>
        <begin position="258"/>
        <end position="271"/>
    </location>
</feature>
<dbReference type="Proteomes" id="UP000306196">
    <property type="component" value="Unassembled WGS sequence"/>
</dbReference>
<organism evidence="2 3">
    <name type="scientific">Phragmitibacter flavus</name>
    <dbReference type="NCBI Taxonomy" id="2576071"/>
    <lineage>
        <taxon>Bacteria</taxon>
        <taxon>Pseudomonadati</taxon>
        <taxon>Verrucomicrobiota</taxon>
        <taxon>Verrucomicrobiia</taxon>
        <taxon>Verrucomicrobiales</taxon>
        <taxon>Verrucomicrobiaceae</taxon>
        <taxon>Phragmitibacter</taxon>
    </lineage>
</organism>
<evidence type="ECO:0000313" key="3">
    <source>
        <dbReference type="Proteomes" id="UP000306196"/>
    </source>
</evidence>
<protein>
    <submittedName>
        <fullName evidence="2">Uncharacterized protein</fullName>
    </submittedName>
</protein>